<protein>
    <submittedName>
        <fullName evidence="4">CBS domain-containing protein</fullName>
    </submittedName>
</protein>
<dbReference type="EMBL" id="SDGV01000008">
    <property type="protein sequence ID" value="THB61744.1"/>
    <property type="molecule type" value="Genomic_DNA"/>
</dbReference>
<dbReference type="OrthoDB" id="2375431at2"/>
<dbReference type="InterPro" id="IPR048125">
    <property type="entry name" value="CBS_CbpB"/>
</dbReference>
<dbReference type="PANTHER" id="PTHR43080">
    <property type="entry name" value="CBS DOMAIN-CONTAINING PROTEIN CBSX3, MITOCHONDRIAL"/>
    <property type="match status" value="1"/>
</dbReference>
<dbReference type="InterPro" id="IPR000644">
    <property type="entry name" value="CBS_dom"/>
</dbReference>
<dbReference type="RefSeq" id="WP_136136322.1">
    <property type="nucleotide sequence ID" value="NZ_SDGV01000008.1"/>
</dbReference>
<dbReference type="Gene3D" id="3.10.580.10">
    <property type="entry name" value="CBS-domain"/>
    <property type="match status" value="1"/>
</dbReference>
<dbReference type="SUPFAM" id="SSF54631">
    <property type="entry name" value="CBS-domain pair"/>
    <property type="match status" value="1"/>
</dbReference>
<dbReference type="InterPro" id="IPR046342">
    <property type="entry name" value="CBS_dom_sf"/>
</dbReference>
<evidence type="ECO:0000313" key="5">
    <source>
        <dbReference type="Proteomes" id="UP000310506"/>
    </source>
</evidence>
<name>A0A4S3B3N4_9ENTE</name>
<dbReference type="PANTHER" id="PTHR43080:SF30">
    <property type="entry name" value="CYCLIC DI-AMP RECEPTOR B"/>
    <property type="match status" value="1"/>
</dbReference>
<keyword evidence="1 2" id="KW-0129">CBS domain</keyword>
<dbReference type="AlphaFoldDB" id="A0A4S3B3N4"/>
<dbReference type="NCBIfam" id="NF041630">
    <property type="entry name" value="CBS_CbpB"/>
    <property type="match status" value="1"/>
</dbReference>
<dbReference type="SMART" id="SM00116">
    <property type="entry name" value="CBS"/>
    <property type="match status" value="2"/>
</dbReference>
<sequence>MIGQKVKEILLENEEYFLVSADNVATLQDTNSLEHAFLVLTNIGYSRIPVVDRKEKLVGSVSLSMVVEVMIDTESINPDKLSEVLVSDVMDKDVKSLKQPFEIEKILNLLVDANFVPVVDDDGVFKGIVTRKEILKSVNHLAHEIESRYALQTK</sequence>
<evidence type="ECO:0000256" key="2">
    <source>
        <dbReference type="PROSITE-ProRule" id="PRU00703"/>
    </source>
</evidence>
<dbReference type="PROSITE" id="PS51371">
    <property type="entry name" value="CBS"/>
    <property type="match status" value="2"/>
</dbReference>
<feature type="domain" description="CBS" evidence="3">
    <location>
        <begin position="19"/>
        <end position="80"/>
    </location>
</feature>
<dbReference type="CDD" id="cd04643">
    <property type="entry name" value="CBS_pair_bac"/>
    <property type="match status" value="1"/>
</dbReference>
<dbReference type="Pfam" id="PF00571">
    <property type="entry name" value="CBS"/>
    <property type="match status" value="2"/>
</dbReference>
<accession>A0A4S3B3N4</accession>
<organism evidence="4 5">
    <name type="scientific">Vagococcus silagei</name>
    <dbReference type="NCBI Taxonomy" id="2508885"/>
    <lineage>
        <taxon>Bacteria</taxon>
        <taxon>Bacillati</taxon>
        <taxon>Bacillota</taxon>
        <taxon>Bacilli</taxon>
        <taxon>Lactobacillales</taxon>
        <taxon>Enterococcaceae</taxon>
        <taxon>Vagococcus</taxon>
    </lineage>
</organism>
<evidence type="ECO:0000313" key="4">
    <source>
        <dbReference type="EMBL" id="THB61744.1"/>
    </source>
</evidence>
<dbReference type="InterPro" id="IPR051257">
    <property type="entry name" value="Diverse_CBS-Domain"/>
</dbReference>
<feature type="domain" description="CBS" evidence="3">
    <location>
        <begin position="90"/>
        <end position="147"/>
    </location>
</feature>
<evidence type="ECO:0000256" key="1">
    <source>
        <dbReference type="ARBA" id="ARBA00023122"/>
    </source>
</evidence>
<evidence type="ECO:0000259" key="3">
    <source>
        <dbReference type="PROSITE" id="PS51371"/>
    </source>
</evidence>
<dbReference type="Proteomes" id="UP000310506">
    <property type="component" value="Unassembled WGS sequence"/>
</dbReference>
<gene>
    <name evidence="4" type="ORF">ESZ54_03620</name>
</gene>
<comment type="caution">
    <text evidence="4">The sequence shown here is derived from an EMBL/GenBank/DDBJ whole genome shotgun (WGS) entry which is preliminary data.</text>
</comment>
<keyword evidence="5" id="KW-1185">Reference proteome</keyword>
<proteinExistence type="predicted"/>
<reference evidence="4 5" key="1">
    <citation type="submission" date="2019-01" db="EMBL/GenBank/DDBJ databases">
        <title>Vagococcus silagei sp. nov. isolated from brewer's grain.</title>
        <authorList>
            <person name="Guu J.-R."/>
        </authorList>
    </citation>
    <scope>NUCLEOTIDE SEQUENCE [LARGE SCALE GENOMIC DNA]</scope>
    <source>
        <strain evidence="4 5">2B-2</strain>
    </source>
</reference>